<gene>
    <name evidence="3" type="ORF">HRJ53_15050</name>
</gene>
<dbReference type="Pfam" id="PF22725">
    <property type="entry name" value="GFO_IDH_MocA_C3"/>
    <property type="match status" value="1"/>
</dbReference>
<dbReference type="InterPro" id="IPR000683">
    <property type="entry name" value="Gfo/Idh/MocA-like_OxRdtase_N"/>
</dbReference>
<dbReference type="Gene3D" id="3.30.360.10">
    <property type="entry name" value="Dihydrodipicolinate Reductase, domain 2"/>
    <property type="match status" value="1"/>
</dbReference>
<dbReference type="Pfam" id="PF01408">
    <property type="entry name" value="GFO_IDH_MocA"/>
    <property type="match status" value="1"/>
</dbReference>
<sequence length="341" mass="37086">MTFHVGLIGSGNISETHARAARAISGVEIAAVYGTNFEKVRRFCRDHGGTPFEDFSAFLTHRPMDLVIIGSPSGLHAAQGIAAAKQGLHVLTEKPIDISTRRADELIEAAGRARVKLGVIFQDRMKPHIRQLKDWIDRGVLGKPLLADARVKWYRPPEYYRNSRWRGTLRLDGGGALINQGIHTIDLLLWLLGDVSRVEAQTATELHAIEAEDTATAILKFASGALGLFHSTTAAYPGYPRRVEISGTEGTVILEHDQIIAADLRKAPDERAGIAPRDENPSASSAVVSDVRGHQAVIEDFLSAIQKNTVPACDGQEGRRSLALVEAIYRAARSPQRTAGV</sequence>
<dbReference type="PANTHER" id="PTHR43249">
    <property type="entry name" value="UDP-N-ACETYL-2-AMINO-2-DEOXY-D-GLUCURONATE OXIDASE"/>
    <property type="match status" value="1"/>
</dbReference>
<dbReference type="InterPro" id="IPR036291">
    <property type="entry name" value="NAD(P)-bd_dom_sf"/>
</dbReference>
<proteinExistence type="predicted"/>
<feature type="domain" description="GFO/IDH/MocA-like oxidoreductase" evidence="2">
    <location>
        <begin position="129"/>
        <end position="252"/>
    </location>
</feature>
<accession>A0A7V8SY24</accession>
<dbReference type="InterPro" id="IPR052515">
    <property type="entry name" value="Gfo/Idh/MocA_Oxidoreductase"/>
</dbReference>
<evidence type="ECO:0000259" key="2">
    <source>
        <dbReference type="Pfam" id="PF22725"/>
    </source>
</evidence>
<dbReference type="AlphaFoldDB" id="A0A7V8SY24"/>
<evidence type="ECO:0000313" key="3">
    <source>
        <dbReference type="EMBL" id="MBA0086297.1"/>
    </source>
</evidence>
<evidence type="ECO:0000313" key="4">
    <source>
        <dbReference type="Proteomes" id="UP000567293"/>
    </source>
</evidence>
<feature type="domain" description="Gfo/Idh/MocA-like oxidoreductase N-terminal" evidence="1">
    <location>
        <begin position="3"/>
        <end position="120"/>
    </location>
</feature>
<dbReference type="SUPFAM" id="SSF51735">
    <property type="entry name" value="NAD(P)-binding Rossmann-fold domains"/>
    <property type="match status" value="1"/>
</dbReference>
<dbReference type="GO" id="GO:0000166">
    <property type="term" value="F:nucleotide binding"/>
    <property type="evidence" value="ECO:0007669"/>
    <property type="project" value="InterPro"/>
</dbReference>
<organism evidence="3 4">
    <name type="scientific">Candidatus Acidiferrum panamense</name>
    <dbReference type="NCBI Taxonomy" id="2741543"/>
    <lineage>
        <taxon>Bacteria</taxon>
        <taxon>Pseudomonadati</taxon>
        <taxon>Acidobacteriota</taxon>
        <taxon>Terriglobia</taxon>
        <taxon>Candidatus Acidiferrales</taxon>
        <taxon>Candidatus Acidiferrum</taxon>
    </lineage>
</organism>
<evidence type="ECO:0000259" key="1">
    <source>
        <dbReference type="Pfam" id="PF01408"/>
    </source>
</evidence>
<dbReference type="Proteomes" id="UP000567293">
    <property type="component" value="Unassembled WGS sequence"/>
</dbReference>
<dbReference type="EMBL" id="JACDQQ010001445">
    <property type="protein sequence ID" value="MBA0086297.1"/>
    <property type="molecule type" value="Genomic_DNA"/>
</dbReference>
<name>A0A7V8SY24_9BACT</name>
<dbReference type="InterPro" id="IPR055170">
    <property type="entry name" value="GFO_IDH_MocA-like_dom"/>
</dbReference>
<dbReference type="PANTHER" id="PTHR43249:SF1">
    <property type="entry name" value="D-GLUCOSIDE 3-DEHYDROGENASE"/>
    <property type="match status" value="1"/>
</dbReference>
<comment type="caution">
    <text evidence="3">The sequence shown here is derived from an EMBL/GenBank/DDBJ whole genome shotgun (WGS) entry which is preliminary data.</text>
</comment>
<keyword evidence="4" id="KW-1185">Reference proteome</keyword>
<dbReference type="Gene3D" id="3.40.50.720">
    <property type="entry name" value="NAD(P)-binding Rossmann-like Domain"/>
    <property type="match status" value="1"/>
</dbReference>
<dbReference type="SUPFAM" id="SSF55347">
    <property type="entry name" value="Glyceraldehyde-3-phosphate dehydrogenase-like, C-terminal domain"/>
    <property type="match status" value="1"/>
</dbReference>
<protein>
    <submittedName>
        <fullName evidence="3">Gfo/Idh/MocA family oxidoreductase</fullName>
    </submittedName>
</protein>
<reference evidence="3" key="1">
    <citation type="submission" date="2020-06" db="EMBL/GenBank/DDBJ databases">
        <title>Legume-microbial interactions unlock mineral nutrients during tropical forest succession.</title>
        <authorList>
            <person name="Epihov D.Z."/>
        </authorList>
    </citation>
    <scope>NUCLEOTIDE SEQUENCE [LARGE SCALE GENOMIC DNA]</scope>
    <source>
        <strain evidence="3">Pan2503</strain>
    </source>
</reference>